<evidence type="ECO:0000256" key="3">
    <source>
        <dbReference type="ARBA" id="ARBA00022801"/>
    </source>
</evidence>
<accession>A0A1H7XNS2</accession>
<dbReference type="GO" id="GO:0016787">
    <property type="term" value="F:hydrolase activity"/>
    <property type="evidence" value="ECO:0007669"/>
    <property type="project" value="UniProtKB-KW"/>
</dbReference>
<evidence type="ECO:0000256" key="4">
    <source>
        <dbReference type="ARBA" id="ARBA00022806"/>
    </source>
</evidence>
<dbReference type="OrthoDB" id="9757917at2"/>
<evidence type="ECO:0000313" key="8">
    <source>
        <dbReference type="Proteomes" id="UP000199421"/>
    </source>
</evidence>
<protein>
    <submittedName>
        <fullName evidence="7">DNA helicase, putative</fullName>
    </submittedName>
</protein>
<evidence type="ECO:0000256" key="2">
    <source>
        <dbReference type="ARBA" id="ARBA00022741"/>
    </source>
</evidence>
<keyword evidence="2" id="KW-0547">Nucleotide-binding</keyword>
<dbReference type="InterPro" id="IPR047187">
    <property type="entry name" value="SF1_C_Upf1"/>
</dbReference>
<dbReference type="AlphaFoldDB" id="A0A1H7XNS2"/>
<dbReference type="InterPro" id="IPR041677">
    <property type="entry name" value="DNA2/NAM7_AAA_11"/>
</dbReference>
<evidence type="ECO:0000256" key="5">
    <source>
        <dbReference type="ARBA" id="ARBA00022840"/>
    </source>
</evidence>
<dbReference type="InterPro" id="IPR050534">
    <property type="entry name" value="Coronavir_polyprotein_1ab"/>
</dbReference>
<dbReference type="GO" id="GO:0005694">
    <property type="term" value="C:chromosome"/>
    <property type="evidence" value="ECO:0007669"/>
    <property type="project" value="UniProtKB-ARBA"/>
</dbReference>
<organism evidence="7 8">
    <name type="scientific">Olivibacter domesticus</name>
    <name type="common">Pseudosphingobacterium domesticum</name>
    <dbReference type="NCBI Taxonomy" id="407022"/>
    <lineage>
        <taxon>Bacteria</taxon>
        <taxon>Pseudomonadati</taxon>
        <taxon>Bacteroidota</taxon>
        <taxon>Sphingobacteriia</taxon>
        <taxon>Sphingobacteriales</taxon>
        <taxon>Sphingobacteriaceae</taxon>
        <taxon>Olivibacter</taxon>
    </lineage>
</organism>
<dbReference type="InterPro" id="IPR014001">
    <property type="entry name" value="Helicase_ATP-bd"/>
</dbReference>
<proteinExistence type="inferred from homology"/>
<keyword evidence="3" id="KW-0378">Hydrolase</keyword>
<dbReference type="SUPFAM" id="SSF52540">
    <property type="entry name" value="P-loop containing nucleoside triphosphate hydrolases"/>
    <property type="match status" value="1"/>
</dbReference>
<comment type="similarity">
    <text evidence="1">Belongs to the DNA2/NAM7 helicase family.</text>
</comment>
<dbReference type="Proteomes" id="UP000199421">
    <property type="component" value="Unassembled WGS sequence"/>
</dbReference>
<dbReference type="Pfam" id="PF13086">
    <property type="entry name" value="AAA_11"/>
    <property type="match status" value="1"/>
</dbReference>
<dbReference type="InterPro" id="IPR027417">
    <property type="entry name" value="P-loop_NTPase"/>
</dbReference>
<keyword evidence="5" id="KW-0067">ATP-binding</keyword>
<keyword evidence="8" id="KW-1185">Reference proteome</keyword>
<reference evidence="8" key="1">
    <citation type="submission" date="2016-10" db="EMBL/GenBank/DDBJ databases">
        <authorList>
            <person name="Varghese N."/>
            <person name="Submissions S."/>
        </authorList>
    </citation>
    <scope>NUCLEOTIDE SEQUENCE [LARGE SCALE GENOMIC DNA]</scope>
    <source>
        <strain evidence="8">DSM 18733</strain>
    </source>
</reference>
<sequence>MNYFQQLLQLLDIERKEDRQSYLKYAASTSITQRRTNGLAWYPIAIKDVEVGQGDYLTVEIERTTHHDLVHQFRFGASVALFSNIDASNDRVLGNLSHINGNRLKIMLRIDDLPDWTRNGKLGVDLLFDEYSYDEMQKTLQQASKLIDNNKHKKLIEVLIGERSPEFKSNISFYSSAQLNDAQQAAVQTIASAQELAIIHGPPGTGKTTTLVQAIKTLLAEHPKQLLVVAPSNAAVDLLTEKLSRNGLEVIRVGSPSRISESLMNLTLDQKMIQHPQMKEIRKMKKQANQFRDMAHKYKRTFGKAEREQRKALMLEAYQLMKEADRTEKTIANDLLGKTQVITATLVGANHYSIRDRFFETVIIDEAGQALEPACWIPILKANKLILAGDHHQLSPTIKSNEAAAKGLSKTLLEKCIALHPQTVTTLVEQYRMHTSIMTFPSAMFYQNSLLAHSSVANDVLFEDDEAIQFIDTVGCAFEEKNIDTSISNPEEAAFLIQYLIQLCSKLEIYYTIDFFPSIAIISPYAEQILTLKELYQQSLLIKYKNKISINTIDSFQGQERDIVCISMTRSNTEHKVGFLSDIRRMNVAITRAKKKLIVVGDSTTLSTLPFYRNLIDHIEKADGYHSAWEFME</sequence>
<keyword evidence="4 7" id="KW-0347">Helicase</keyword>
<dbReference type="RefSeq" id="WP_093330703.1">
    <property type="nucleotide sequence ID" value="NZ_FOAF01000010.1"/>
</dbReference>
<evidence type="ECO:0000259" key="6">
    <source>
        <dbReference type="SMART" id="SM00487"/>
    </source>
</evidence>
<dbReference type="PANTHER" id="PTHR43788:SF8">
    <property type="entry name" value="DNA-BINDING PROTEIN SMUBP-2"/>
    <property type="match status" value="1"/>
</dbReference>
<dbReference type="GO" id="GO:0043139">
    <property type="term" value="F:5'-3' DNA helicase activity"/>
    <property type="evidence" value="ECO:0007669"/>
    <property type="project" value="TreeGrafter"/>
</dbReference>
<dbReference type="Gene3D" id="3.40.50.300">
    <property type="entry name" value="P-loop containing nucleotide triphosphate hydrolases"/>
    <property type="match status" value="2"/>
</dbReference>
<gene>
    <name evidence="7" type="ORF">SAMN05661044_04950</name>
</gene>
<name>A0A1H7XNS2_OLID1</name>
<dbReference type="GO" id="GO:0005524">
    <property type="term" value="F:ATP binding"/>
    <property type="evidence" value="ECO:0007669"/>
    <property type="project" value="UniProtKB-KW"/>
</dbReference>
<dbReference type="SMART" id="SM00487">
    <property type="entry name" value="DEXDc"/>
    <property type="match status" value="1"/>
</dbReference>
<dbReference type="InterPro" id="IPR041679">
    <property type="entry name" value="DNA2/NAM7-like_C"/>
</dbReference>
<dbReference type="PANTHER" id="PTHR43788">
    <property type="entry name" value="DNA2/NAM7 HELICASE FAMILY MEMBER"/>
    <property type="match status" value="1"/>
</dbReference>
<dbReference type="CDD" id="cd18808">
    <property type="entry name" value="SF1_C_Upf1"/>
    <property type="match status" value="1"/>
</dbReference>
<evidence type="ECO:0000313" key="7">
    <source>
        <dbReference type="EMBL" id="SEM34639.1"/>
    </source>
</evidence>
<dbReference type="Pfam" id="PF13087">
    <property type="entry name" value="AAA_12"/>
    <property type="match status" value="1"/>
</dbReference>
<dbReference type="Gene3D" id="2.40.30.270">
    <property type="match status" value="1"/>
</dbReference>
<evidence type="ECO:0000256" key="1">
    <source>
        <dbReference type="ARBA" id="ARBA00007913"/>
    </source>
</evidence>
<dbReference type="FunFam" id="3.40.50.300:FF:000326">
    <property type="entry name" value="P-loop containing nucleoside triphosphate hydrolase"/>
    <property type="match status" value="1"/>
</dbReference>
<feature type="domain" description="Helicase ATP-binding" evidence="6">
    <location>
        <begin position="175"/>
        <end position="431"/>
    </location>
</feature>
<dbReference type="EMBL" id="FOAF01000010">
    <property type="protein sequence ID" value="SEM34639.1"/>
    <property type="molecule type" value="Genomic_DNA"/>
</dbReference>